<dbReference type="GO" id="GO:0009166">
    <property type="term" value="P:nucleotide catabolic process"/>
    <property type="evidence" value="ECO:0007669"/>
    <property type="project" value="InterPro"/>
</dbReference>
<evidence type="ECO:0000313" key="3">
    <source>
        <dbReference type="EMBL" id="PWJ79109.1"/>
    </source>
</evidence>
<feature type="domain" description="5'-Nucleotidase C-terminal" evidence="2">
    <location>
        <begin position="442"/>
        <end position="580"/>
    </location>
</feature>
<feature type="signal peptide" evidence="1">
    <location>
        <begin position="1"/>
        <end position="23"/>
    </location>
</feature>
<dbReference type="SUPFAM" id="SSF53850">
    <property type="entry name" value="Periplasmic binding protein-like II"/>
    <property type="match status" value="1"/>
</dbReference>
<dbReference type="PROSITE" id="PS51257">
    <property type="entry name" value="PROKAR_LIPOPROTEIN"/>
    <property type="match status" value="1"/>
</dbReference>
<dbReference type="PANTHER" id="PTHR11575">
    <property type="entry name" value="5'-NUCLEOTIDASE-RELATED"/>
    <property type="match status" value="1"/>
</dbReference>
<dbReference type="Gene3D" id="3.40.190.10">
    <property type="entry name" value="Periplasmic binding protein-like II"/>
    <property type="match status" value="2"/>
</dbReference>
<dbReference type="InterPro" id="IPR008334">
    <property type="entry name" value="5'-Nucleotdase_C"/>
</dbReference>
<gene>
    <name evidence="3" type="ORF">C7383_101486</name>
</gene>
<proteinExistence type="predicted"/>
<dbReference type="PANTHER" id="PTHR11575:SF24">
    <property type="entry name" value="5'-NUCLEOTIDASE"/>
    <property type="match status" value="1"/>
</dbReference>
<dbReference type="SUPFAM" id="SSF55816">
    <property type="entry name" value="5'-nucleotidase (syn. UDP-sugar hydrolase), C-terminal domain"/>
    <property type="match status" value="1"/>
</dbReference>
<dbReference type="Pfam" id="PF02872">
    <property type="entry name" value="5_nucleotid_C"/>
    <property type="match status" value="1"/>
</dbReference>
<dbReference type="InterPro" id="IPR036907">
    <property type="entry name" value="5'-Nucleotdase_C_sf"/>
</dbReference>
<dbReference type="GO" id="GO:0016787">
    <property type="term" value="F:hydrolase activity"/>
    <property type="evidence" value="ECO:0007669"/>
    <property type="project" value="InterPro"/>
</dbReference>
<protein>
    <submittedName>
        <fullName evidence="3">Extracellular solute-binding protein</fullName>
    </submittedName>
</protein>
<dbReference type="InterPro" id="IPR006059">
    <property type="entry name" value="SBP"/>
</dbReference>
<dbReference type="Gene3D" id="3.90.780.10">
    <property type="entry name" value="5'-Nucleotidase, C-terminal domain"/>
    <property type="match status" value="1"/>
</dbReference>
<evidence type="ECO:0000259" key="2">
    <source>
        <dbReference type="Pfam" id="PF02872"/>
    </source>
</evidence>
<dbReference type="InterPro" id="IPR006179">
    <property type="entry name" value="5_nucleotidase/apyrase"/>
</dbReference>
<dbReference type="RefSeq" id="WP_109624525.1">
    <property type="nucleotide sequence ID" value="NZ_JANKBI010000001.1"/>
</dbReference>
<evidence type="ECO:0000256" key="1">
    <source>
        <dbReference type="SAM" id="SignalP"/>
    </source>
</evidence>
<name>A0AB73TAM8_9FIRM</name>
<accession>A0AB73TAM8</accession>
<dbReference type="Proteomes" id="UP000245412">
    <property type="component" value="Unassembled WGS sequence"/>
</dbReference>
<keyword evidence="1" id="KW-0732">Signal</keyword>
<organism evidence="3 4">
    <name type="scientific">Murimonas intestini</name>
    <dbReference type="NCBI Taxonomy" id="1337051"/>
    <lineage>
        <taxon>Bacteria</taxon>
        <taxon>Bacillati</taxon>
        <taxon>Bacillota</taxon>
        <taxon>Clostridia</taxon>
        <taxon>Lachnospirales</taxon>
        <taxon>Lachnospiraceae</taxon>
        <taxon>Murimonas</taxon>
    </lineage>
</organism>
<dbReference type="EMBL" id="QGGY01000001">
    <property type="protein sequence ID" value="PWJ79109.1"/>
    <property type="molecule type" value="Genomic_DNA"/>
</dbReference>
<sequence>MKRSITRRTAFISGALFLLLALAGCGRQTPEKTVVKILYSNNFKKVEELVESACEDIDLQAELSLYPSEQLRRLNKGIGPELVITAQPDSNLEQQYLLDISDTKASAAYDGTIMNAAKLEGKTYVIPLPGVYSGYVVNETLFEQAGLSLPGNNAELVDSLSQLKEKGLGVGEDGVSFSVMSDYNTGVGLFNVGNMVPDFLGTVEGVKWLADFRNKEASLTGVWEESFELLDALVAAGVMDPADIARQRNSVHYKKRMSDGTLAAVFGDSALYYECVEGNKEEVKSGTSEAYTYRMLPLFSDEGNEPWFLFSPSALVGINNSISEEKQDACKRILELLSTPEGQAALIEDLGGGMSCLTEYQQQEDLIPQGVDEYVESGYVYNVLFPSRTVEYLGGYVRNVMAGKCSVEEALQAIDRLYYEGTDESAYDFSIVGSVSHDLLLENFNVRRNETELGNFIADCVAEASGAPIAVVNGGGIRASFYEGVVYGGDLAVACPFDNQIIVLEMKGQTMWDMLENSLATCTDEFPDGRFLQVSGLCYTFDSSKPAGSRLVSVTLPDGTDLDPNAGYQVAVTDYMAGSKTYAEDNGDGFTMLNYYDDTVPKGNVKLIKETGLLYRDALAQYFEKHQDSAVDAGLEGRITDLARDK</sequence>
<comment type="caution">
    <text evidence="3">The sequence shown here is derived from an EMBL/GenBank/DDBJ whole genome shotgun (WGS) entry which is preliminary data.</text>
</comment>
<dbReference type="Pfam" id="PF13416">
    <property type="entry name" value="SBP_bac_8"/>
    <property type="match status" value="1"/>
</dbReference>
<feature type="chain" id="PRO_5044506712" evidence="1">
    <location>
        <begin position="24"/>
        <end position="646"/>
    </location>
</feature>
<keyword evidence="4" id="KW-1185">Reference proteome</keyword>
<reference evidence="3 4" key="1">
    <citation type="submission" date="2018-05" db="EMBL/GenBank/DDBJ databases">
        <authorList>
            <person name="Goeker M."/>
            <person name="Huntemann M."/>
            <person name="Clum A."/>
            <person name="Pillay M."/>
            <person name="Palaniappan K."/>
            <person name="Varghese N."/>
            <person name="Mikhailova N."/>
            <person name="Stamatis D."/>
            <person name="Reddy T."/>
            <person name="Daum C."/>
            <person name="Shapiro N."/>
            <person name="Ivanova N."/>
            <person name="Kyrpides N."/>
            <person name="Woyke T."/>
        </authorList>
    </citation>
    <scope>NUCLEOTIDE SEQUENCE [LARGE SCALE GENOMIC DNA]</scope>
    <source>
        <strain evidence="3 4">DSM 26524</strain>
    </source>
</reference>
<dbReference type="AlphaFoldDB" id="A0AB73TAM8"/>
<evidence type="ECO:0000313" key="4">
    <source>
        <dbReference type="Proteomes" id="UP000245412"/>
    </source>
</evidence>